<dbReference type="InterPro" id="IPR011008">
    <property type="entry name" value="Dimeric_a/b-barrel"/>
</dbReference>
<sequence>MNRFFKPALALIGCFFILSATFAAAPSRNYYQLKVYHYKTQAQEDKIEHYLQQAYIPALHRAGVKNVGVFKPLKQQDTARLIYVFTPFQSWDKLMGIDQKLQADASYLADGKDYIDAVYNEQPYTRIETIILQAFPGMPSTDVPNLTANKADRVYELRSYESPTEKYNVNKVTMFNLGDEIGLFKRLGFNAVFYSEVIAGSRMPNLMYMTTFNSMDDRDKHWDAFGKDAYWKTLSAKPEYQHNVSHADIIFLRPADYSDF</sequence>
<dbReference type="Pfam" id="PF07978">
    <property type="entry name" value="NIPSNAP"/>
    <property type="match status" value="1"/>
</dbReference>
<evidence type="ECO:0000313" key="3">
    <source>
        <dbReference type="EMBL" id="AYL94812.1"/>
    </source>
</evidence>
<feature type="signal peptide" evidence="1">
    <location>
        <begin position="1"/>
        <end position="25"/>
    </location>
</feature>
<name>A0A494VV00_9SPHI</name>
<feature type="chain" id="PRO_5019850929" evidence="1">
    <location>
        <begin position="26"/>
        <end position="260"/>
    </location>
</feature>
<evidence type="ECO:0000313" key="4">
    <source>
        <dbReference type="Proteomes" id="UP000270046"/>
    </source>
</evidence>
<accession>A0A494VV00</accession>
<dbReference type="Gene3D" id="3.30.70.100">
    <property type="match status" value="2"/>
</dbReference>
<evidence type="ECO:0000256" key="1">
    <source>
        <dbReference type="SAM" id="SignalP"/>
    </source>
</evidence>
<gene>
    <name evidence="3" type="ORF">HYN43_005625</name>
</gene>
<protein>
    <submittedName>
        <fullName evidence="3">NIPSNAP family containing protein</fullName>
    </submittedName>
</protein>
<dbReference type="SUPFAM" id="SSF54909">
    <property type="entry name" value="Dimeric alpha+beta barrel"/>
    <property type="match status" value="1"/>
</dbReference>
<feature type="domain" description="NIPSNAP" evidence="2">
    <location>
        <begin position="155"/>
        <end position="258"/>
    </location>
</feature>
<keyword evidence="1" id="KW-0732">Signal</keyword>
<dbReference type="KEGG" id="muh:HYN43_005625"/>
<dbReference type="EMBL" id="CP032869">
    <property type="protein sequence ID" value="AYL94812.1"/>
    <property type="molecule type" value="Genomic_DNA"/>
</dbReference>
<dbReference type="RefSeq" id="WP_119408521.1">
    <property type="nucleotide sequence ID" value="NZ_CP032869.1"/>
</dbReference>
<evidence type="ECO:0000259" key="2">
    <source>
        <dbReference type="Pfam" id="PF07978"/>
    </source>
</evidence>
<dbReference type="InterPro" id="IPR012577">
    <property type="entry name" value="NIPSNAP"/>
</dbReference>
<organism evidence="3 4">
    <name type="scientific">Mucilaginibacter celer</name>
    <dbReference type="NCBI Taxonomy" id="2305508"/>
    <lineage>
        <taxon>Bacteria</taxon>
        <taxon>Pseudomonadati</taxon>
        <taxon>Bacteroidota</taxon>
        <taxon>Sphingobacteriia</taxon>
        <taxon>Sphingobacteriales</taxon>
        <taxon>Sphingobacteriaceae</taxon>
        <taxon>Mucilaginibacter</taxon>
    </lineage>
</organism>
<dbReference type="Proteomes" id="UP000270046">
    <property type="component" value="Chromosome"/>
</dbReference>
<dbReference type="OrthoDB" id="192769at2"/>
<keyword evidence="4" id="KW-1185">Reference proteome</keyword>
<reference evidence="3 4" key="1">
    <citation type="submission" date="2018-10" db="EMBL/GenBank/DDBJ databases">
        <title>Genome sequencing of Mucilaginibacter sp. HYN0043.</title>
        <authorList>
            <person name="Kim M."/>
            <person name="Yi H."/>
        </authorList>
    </citation>
    <scope>NUCLEOTIDE SEQUENCE [LARGE SCALE GENOMIC DNA]</scope>
    <source>
        <strain evidence="3 4">HYN0043</strain>
    </source>
</reference>
<proteinExistence type="predicted"/>
<dbReference type="AlphaFoldDB" id="A0A494VV00"/>